<keyword evidence="1" id="KW-0238">DNA-binding</keyword>
<evidence type="ECO:0000313" key="4">
    <source>
        <dbReference type="EMBL" id="EHO42071.1"/>
    </source>
</evidence>
<evidence type="ECO:0000313" key="6">
    <source>
        <dbReference type="Proteomes" id="UP000183868"/>
    </source>
</evidence>
<dbReference type="PANTHER" id="PTHR30204:SF58">
    <property type="entry name" value="HTH-TYPE TRANSCRIPTIONAL REGULATOR YFMP"/>
    <property type="match status" value="1"/>
</dbReference>
<dbReference type="eggNOG" id="COG0789">
    <property type="taxonomic scope" value="Bacteria"/>
</dbReference>
<sequence>MSHPIEYYEPVFTIGTIAKKIGVAVQTIRMYEQEGLIIPYKTETGRRMYSLFDLDRLACIRRMITEEGINIQGIKRIFSFIPCWEFKGGLDNDCLSCPAYYDALGPCWSLRNKGEKCLTEDCRQCEVYRLDFHCNKLKSVIFGHDDKHKEQK</sequence>
<evidence type="ECO:0000256" key="1">
    <source>
        <dbReference type="ARBA" id="ARBA00023125"/>
    </source>
</evidence>
<dbReference type="RefSeq" id="WP_006929294.1">
    <property type="nucleotide sequence ID" value="NZ_CM001402.1"/>
</dbReference>
<dbReference type="Pfam" id="PF13411">
    <property type="entry name" value="MerR_1"/>
    <property type="match status" value="1"/>
</dbReference>
<dbReference type="InterPro" id="IPR047057">
    <property type="entry name" value="MerR_fam"/>
</dbReference>
<feature type="domain" description="HTH merR-type" evidence="2">
    <location>
        <begin position="11"/>
        <end position="80"/>
    </location>
</feature>
<dbReference type="AlphaFoldDB" id="H1XZ00"/>
<dbReference type="Gene3D" id="1.10.1660.10">
    <property type="match status" value="1"/>
</dbReference>
<dbReference type="PANTHER" id="PTHR30204">
    <property type="entry name" value="REDOX-CYCLING DRUG-SENSING TRANSCRIPTIONAL ACTIVATOR SOXR"/>
    <property type="match status" value="1"/>
</dbReference>
<dbReference type="SUPFAM" id="SSF46955">
    <property type="entry name" value="Putative DNA-binding domain"/>
    <property type="match status" value="1"/>
</dbReference>
<reference evidence="3 6" key="2">
    <citation type="submission" date="2016-11" db="EMBL/GenBank/DDBJ databases">
        <title>Genomic analysis of Caldithrix abyssi and proposal of a novel bacterial phylum Caldithrichaeota.</title>
        <authorList>
            <person name="Kublanov I."/>
            <person name="Sigalova O."/>
            <person name="Gavrilov S."/>
            <person name="Lebedinsky A."/>
            <person name="Ivanova N."/>
            <person name="Daum C."/>
            <person name="Reddy T."/>
            <person name="Klenk H.P."/>
            <person name="Goker M."/>
            <person name="Reva O."/>
            <person name="Miroshnichenko M."/>
            <person name="Kyprides N."/>
            <person name="Woyke T."/>
            <person name="Gelfand M."/>
        </authorList>
    </citation>
    <scope>NUCLEOTIDE SEQUENCE [LARGE SCALE GENOMIC DNA]</scope>
    <source>
        <strain evidence="3 6">LF13</strain>
    </source>
</reference>
<dbReference type="GO" id="GO:0003700">
    <property type="term" value="F:DNA-binding transcription factor activity"/>
    <property type="evidence" value="ECO:0007669"/>
    <property type="project" value="InterPro"/>
</dbReference>
<dbReference type="HOGENOM" id="CLU_147306_0_0_0"/>
<dbReference type="KEGG" id="caby:Cabys_1275"/>
<organism evidence="4 5">
    <name type="scientific">Caldithrix abyssi DSM 13497</name>
    <dbReference type="NCBI Taxonomy" id="880073"/>
    <lineage>
        <taxon>Bacteria</taxon>
        <taxon>Pseudomonadati</taxon>
        <taxon>Calditrichota</taxon>
        <taxon>Calditrichia</taxon>
        <taxon>Calditrichales</taxon>
        <taxon>Calditrichaceae</taxon>
        <taxon>Caldithrix</taxon>
    </lineage>
</organism>
<accession>H1XZ00</accession>
<evidence type="ECO:0000313" key="3">
    <source>
        <dbReference type="EMBL" id="APF18024.1"/>
    </source>
</evidence>
<name>H1XZ00_CALAY</name>
<dbReference type="InterPro" id="IPR009061">
    <property type="entry name" value="DNA-bd_dom_put_sf"/>
</dbReference>
<dbReference type="PaxDb" id="880073-Calab_2461"/>
<dbReference type="STRING" id="880073.Cabys_1275"/>
<protein>
    <submittedName>
        <fullName evidence="3">MerR family transcriptional regulator, heat shock protein HspR</fullName>
    </submittedName>
    <submittedName>
        <fullName evidence="4">Transcriptional regulator, MerR family</fullName>
    </submittedName>
</protein>
<gene>
    <name evidence="3" type="primary">merR</name>
    <name evidence="3" type="ORF">Cabys_1275</name>
    <name evidence="4" type="ORF">Calab_2461</name>
</gene>
<dbReference type="SMART" id="SM00422">
    <property type="entry name" value="HTH_MERR"/>
    <property type="match status" value="1"/>
</dbReference>
<dbReference type="EMBL" id="CP018099">
    <property type="protein sequence ID" value="APF18024.1"/>
    <property type="molecule type" value="Genomic_DNA"/>
</dbReference>
<dbReference type="PROSITE" id="PS00552">
    <property type="entry name" value="HTH_MERR_1"/>
    <property type="match status" value="1"/>
</dbReference>
<dbReference type="InterPro" id="IPR000551">
    <property type="entry name" value="MerR-type_HTH_dom"/>
</dbReference>
<dbReference type="Proteomes" id="UP000004671">
    <property type="component" value="Chromosome"/>
</dbReference>
<dbReference type="EMBL" id="CM001402">
    <property type="protein sequence ID" value="EHO42071.1"/>
    <property type="molecule type" value="Genomic_DNA"/>
</dbReference>
<dbReference type="PROSITE" id="PS50937">
    <property type="entry name" value="HTH_MERR_2"/>
    <property type="match status" value="1"/>
</dbReference>
<dbReference type="PRINTS" id="PR00040">
    <property type="entry name" value="HTHMERR"/>
</dbReference>
<keyword evidence="3" id="KW-0346">Stress response</keyword>
<dbReference type="GO" id="GO:0003677">
    <property type="term" value="F:DNA binding"/>
    <property type="evidence" value="ECO:0007669"/>
    <property type="project" value="UniProtKB-KW"/>
</dbReference>
<dbReference type="InParanoid" id="H1XZ00"/>
<dbReference type="Proteomes" id="UP000183868">
    <property type="component" value="Chromosome"/>
</dbReference>
<evidence type="ECO:0000259" key="2">
    <source>
        <dbReference type="PROSITE" id="PS50937"/>
    </source>
</evidence>
<evidence type="ECO:0000313" key="5">
    <source>
        <dbReference type="Proteomes" id="UP000004671"/>
    </source>
</evidence>
<dbReference type="OrthoDB" id="9791488at2"/>
<proteinExistence type="predicted"/>
<reference evidence="4 5" key="1">
    <citation type="submission" date="2011-09" db="EMBL/GenBank/DDBJ databases">
        <title>The permanent draft genome of Caldithrix abyssi DSM 13497.</title>
        <authorList>
            <consortium name="US DOE Joint Genome Institute (JGI-PGF)"/>
            <person name="Lucas S."/>
            <person name="Han J."/>
            <person name="Lapidus A."/>
            <person name="Bruce D."/>
            <person name="Goodwin L."/>
            <person name="Pitluck S."/>
            <person name="Peters L."/>
            <person name="Kyrpides N."/>
            <person name="Mavromatis K."/>
            <person name="Ivanova N."/>
            <person name="Mikhailova N."/>
            <person name="Chertkov O."/>
            <person name="Detter J.C."/>
            <person name="Tapia R."/>
            <person name="Han C."/>
            <person name="Land M."/>
            <person name="Hauser L."/>
            <person name="Markowitz V."/>
            <person name="Cheng J.-F."/>
            <person name="Hugenholtz P."/>
            <person name="Woyke T."/>
            <person name="Wu D."/>
            <person name="Spring S."/>
            <person name="Brambilla E."/>
            <person name="Klenk H.-P."/>
            <person name="Eisen J.A."/>
        </authorList>
    </citation>
    <scope>NUCLEOTIDE SEQUENCE [LARGE SCALE GENOMIC DNA]</scope>
    <source>
        <strain evidence="4 5">DSM 13497</strain>
    </source>
</reference>
<keyword evidence="5" id="KW-1185">Reference proteome</keyword>